<evidence type="ECO:0000256" key="1">
    <source>
        <dbReference type="ARBA" id="ARBA00006474"/>
    </source>
</evidence>
<dbReference type="InterPro" id="IPR036390">
    <property type="entry name" value="WH_DNA-bd_sf"/>
</dbReference>
<feature type="region of interest" description="Disordered" evidence="6">
    <location>
        <begin position="294"/>
        <end position="334"/>
    </location>
</feature>
<dbReference type="PANTHER" id="PTHR22683:SF41">
    <property type="entry name" value="DNA TRANSLOCASE FTSK"/>
    <property type="match status" value="1"/>
</dbReference>
<dbReference type="SUPFAM" id="SSF46785">
    <property type="entry name" value="Winged helix' DNA-binding domain"/>
    <property type="match status" value="1"/>
</dbReference>
<feature type="compositionally biased region" description="Polar residues" evidence="6">
    <location>
        <begin position="358"/>
        <end position="375"/>
    </location>
</feature>
<dbReference type="InterPro" id="IPR050206">
    <property type="entry name" value="FtsK/SpoIIIE/SftA"/>
</dbReference>
<feature type="compositionally biased region" description="Basic residues" evidence="6">
    <location>
        <begin position="1"/>
        <end position="10"/>
    </location>
</feature>
<reference evidence="9 10" key="1">
    <citation type="submission" date="2023-04" db="EMBL/GenBank/DDBJ databases">
        <title>Fusibacter bizertensis strain WBS, isolated from littoral bottom sediments of the Arctic seas - biochemical and genomic analysis.</title>
        <authorList>
            <person name="Brioukhanov A.L."/>
        </authorList>
    </citation>
    <scope>NUCLEOTIDE SEQUENCE [LARGE SCALE GENOMIC DNA]</scope>
    <source>
        <strain evidence="9 10">WBS</strain>
    </source>
</reference>
<dbReference type="RefSeq" id="WP_281092377.1">
    <property type="nucleotide sequence ID" value="NZ_JARYZI010000001.1"/>
</dbReference>
<dbReference type="SMART" id="SM00382">
    <property type="entry name" value="AAA"/>
    <property type="match status" value="1"/>
</dbReference>
<keyword evidence="7" id="KW-1133">Transmembrane helix</keyword>
<protein>
    <submittedName>
        <fullName evidence="9">DNA translocase FtsK</fullName>
    </submittedName>
</protein>
<dbReference type="EMBL" id="JARYZI010000001">
    <property type="protein sequence ID" value="MDH8676576.1"/>
    <property type="molecule type" value="Genomic_DNA"/>
</dbReference>
<evidence type="ECO:0000256" key="4">
    <source>
        <dbReference type="ARBA" id="ARBA00023125"/>
    </source>
</evidence>
<evidence type="ECO:0000256" key="3">
    <source>
        <dbReference type="ARBA" id="ARBA00022840"/>
    </source>
</evidence>
<evidence type="ECO:0000256" key="5">
    <source>
        <dbReference type="PROSITE-ProRule" id="PRU00289"/>
    </source>
</evidence>
<evidence type="ECO:0000256" key="6">
    <source>
        <dbReference type="SAM" id="MobiDB-lite"/>
    </source>
</evidence>
<dbReference type="Pfam" id="PF09397">
    <property type="entry name" value="FtsK_gamma"/>
    <property type="match status" value="1"/>
</dbReference>
<evidence type="ECO:0000313" key="9">
    <source>
        <dbReference type="EMBL" id="MDH8676576.1"/>
    </source>
</evidence>
<evidence type="ECO:0000256" key="7">
    <source>
        <dbReference type="SAM" id="Phobius"/>
    </source>
</evidence>
<feature type="compositionally biased region" description="Low complexity" evidence="6">
    <location>
        <begin position="318"/>
        <end position="329"/>
    </location>
</feature>
<name>A0ABT6N845_9FIRM</name>
<dbReference type="InterPro" id="IPR003593">
    <property type="entry name" value="AAA+_ATPase"/>
</dbReference>
<dbReference type="InterPro" id="IPR018541">
    <property type="entry name" value="Ftsk_gamma"/>
</dbReference>
<dbReference type="Gene3D" id="3.30.980.40">
    <property type="match status" value="1"/>
</dbReference>
<feature type="domain" description="FtsK" evidence="8">
    <location>
        <begin position="571"/>
        <end position="761"/>
    </location>
</feature>
<feature type="region of interest" description="Disordered" evidence="6">
    <location>
        <begin position="358"/>
        <end position="416"/>
    </location>
</feature>
<dbReference type="PROSITE" id="PS50901">
    <property type="entry name" value="FTSK"/>
    <property type="match status" value="1"/>
</dbReference>
<feature type="transmembrane region" description="Helical" evidence="7">
    <location>
        <begin position="50"/>
        <end position="77"/>
    </location>
</feature>
<dbReference type="Proteomes" id="UP001158045">
    <property type="component" value="Unassembled WGS sequence"/>
</dbReference>
<feature type="compositionally biased region" description="Basic and acidic residues" evidence="6">
    <location>
        <begin position="395"/>
        <end position="412"/>
    </location>
</feature>
<keyword evidence="10" id="KW-1185">Reference proteome</keyword>
<feature type="region of interest" description="Disordered" evidence="6">
    <location>
        <begin position="1"/>
        <end position="35"/>
    </location>
</feature>
<dbReference type="InterPro" id="IPR041027">
    <property type="entry name" value="FtsK_alpha"/>
</dbReference>
<dbReference type="Gene3D" id="3.40.50.300">
    <property type="entry name" value="P-loop containing nucleotide triphosphate hydrolases"/>
    <property type="match status" value="1"/>
</dbReference>
<comment type="similarity">
    <text evidence="1">Belongs to the FtsK/SpoIIIE/SftA family.</text>
</comment>
<sequence>MPKTTAKKSTTRSSTTAKTGTKRPAAKRNTSKPTKQELERNYKIKYELKMISLAAVTLFMMISLYTSAVGVIGHAITQTILGLFSYVGYSLPIVFFILVFVRLNPNFRPAKVRVTTSLILIMVGLLLLSTLVAYDGIEKQKLILRDDYLASSGVQLAYELGTELKGGGVFGDILTISTIKLIGIFGAYMLIIITFLIGFIIFTKISLQDLWEMKKRSNEERKQLKAQERAIEASIVENKLNVKNQKLEEKSNDKIENTWNTNGSTAEQGFLSELESMRRNKKKDVKSFDYDSYEKQNDNLKNKTDEIEASNSKATGTQPKVPSKVQQKKQPNEEQAQIIADPYAEPVKVSPKVENNVNDEIKQSATNSEIKSNSIDFFDHNDKKTSNNRNQTSDKSVDKMVEKSPEKIKESDIDPQTRQTVNDEIKQNTTKVIETYHLPPLELLREENVSSQVEDKNEYIEMAKLLEDTLNNFNVDAKVVSVKRGPSITMFEVQPSPGVKVSKIVGLSDDIALNLATSHVRIAPIPGKVAIGIEVPNKVTSMVRIREVITSAEFKKQKSKLTIGLGKDISGNAIIGDLASMPHLLIAGATGSGKSVCVNTIISSILFNARPDEVKFLMIDPKVVELSNYNGIPHLILPVVTDPKKASIALNWAVNEMTRRYKLFAEQVVRDMKSYNKKAELNGLEILPQIVVIIDELADLMMVAPNVVEDAICRLAQMARAAGIHLIVATQRPSVDVITGLIKANIPSRIAFSVSSSIDSRTIIDMGGAEKLLGKGDMLYYPIGASKPKRAQGAFMSDEEVEALVDYIKNQDHEVSYNEEILDEVQSIGSNLEDVDEHLEDAINFVVESGQASASLMQRRFRVGYNRAARLVDAMEERGIIGPSRGSKPREVLITVEELSAITGQGNLEEEPDFTPDYEPNYESDFEEEDNSNNDEQEEF</sequence>
<keyword evidence="4" id="KW-0238">DNA-binding</keyword>
<dbReference type="InterPro" id="IPR036388">
    <property type="entry name" value="WH-like_DNA-bd_sf"/>
</dbReference>
<keyword evidence="2 5" id="KW-0547">Nucleotide-binding</keyword>
<feature type="compositionally biased region" description="Basic residues" evidence="6">
    <location>
        <begin position="20"/>
        <end position="30"/>
    </location>
</feature>
<dbReference type="PANTHER" id="PTHR22683">
    <property type="entry name" value="SPORULATION PROTEIN RELATED"/>
    <property type="match status" value="1"/>
</dbReference>
<keyword evidence="3 5" id="KW-0067">ATP-binding</keyword>
<dbReference type="SUPFAM" id="SSF52540">
    <property type="entry name" value="P-loop containing nucleoside triphosphate hydrolases"/>
    <property type="match status" value="1"/>
</dbReference>
<feature type="binding site" evidence="5">
    <location>
        <begin position="588"/>
        <end position="595"/>
    </location>
    <ligand>
        <name>ATP</name>
        <dbReference type="ChEBI" id="CHEBI:30616"/>
    </ligand>
</feature>
<dbReference type="InterPro" id="IPR027417">
    <property type="entry name" value="P-loop_NTPase"/>
</dbReference>
<dbReference type="InterPro" id="IPR002543">
    <property type="entry name" value="FtsK_dom"/>
</dbReference>
<feature type="compositionally biased region" description="Basic and acidic residues" evidence="6">
    <location>
        <begin position="294"/>
        <end position="306"/>
    </location>
</feature>
<feature type="region of interest" description="Disordered" evidence="6">
    <location>
        <begin position="901"/>
        <end position="940"/>
    </location>
</feature>
<comment type="caution">
    <text evidence="9">The sequence shown here is derived from an EMBL/GenBank/DDBJ whole genome shotgun (WGS) entry which is preliminary data.</text>
</comment>
<keyword evidence="7" id="KW-0472">Membrane</keyword>
<evidence type="ECO:0000313" key="10">
    <source>
        <dbReference type="Proteomes" id="UP001158045"/>
    </source>
</evidence>
<evidence type="ECO:0000259" key="8">
    <source>
        <dbReference type="PROSITE" id="PS50901"/>
    </source>
</evidence>
<feature type="transmembrane region" description="Helical" evidence="7">
    <location>
        <begin position="181"/>
        <end position="207"/>
    </location>
</feature>
<feature type="transmembrane region" description="Helical" evidence="7">
    <location>
        <begin position="115"/>
        <end position="134"/>
    </location>
</feature>
<evidence type="ECO:0000256" key="2">
    <source>
        <dbReference type="ARBA" id="ARBA00022741"/>
    </source>
</evidence>
<proteinExistence type="inferred from homology"/>
<organism evidence="9 10">
    <name type="scientific">Fusibacter bizertensis</name>
    <dbReference type="NCBI Taxonomy" id="1488331"/>
    <lineage>
        <taxon>Bacteria</taxon>
        <taxon>Bacillati</taxon>
        <taxon>Bacillota</taxon>
        <taxon>Clostridia</taxon>
        <taxon>Eubacteriales</taxon>
        <taxon>Eubacteriales Family XII. Incertae Sedis</taxon>
        <taxon>Fusibacter</taxon>
    </lineage>
</organism>
<feature type="transmembrane region" description="Helical" evidence="7">
    <location>
        <begin position="83"/>
        <end position="103"/>
    </location>
</feature>
<dbReference type="Pfam" id="PF17854">
    <property type="entry name" value="FtsK_alpha"/>
    <property type="match status" value="1"/>
</dbReference>
<dbReference type="CDD" id="cd01127">
    <property type="entry name" value="TrwB_TraG_TraD_VirD4"/>
    <property type="match status" value="1"/>
</dbReference>
<accession>A0ABT6N845</accession>
<feature type="compositionally biased region" description="Acidic residues" evidence="6">
    <location>
        <begin position="908"/>
        <end position="940"/>
    </location>
</feature>
<gene>
    <name evidence="9" type="ORF">QE109_00385</name>
</gene>
<keyword evidence="7" id="KW-0812">Transmembrane</keyword>
<dbReference type="Gene3D" id="1.10.10.10">
    <property type="entry name" value="Winged helix-like DNA-binding domain superfamily/Winged helix DNA-binding domain"/>
    <property type="match status" value="1"/>
</dbReference>
<dbReference type="SMART" id="SM00843">
    <property type="entry name" value="Ftsk_gamma"/>
    <property type="match status" value="1"/>
</dbReference>
<dbReference type="Pfam" id="PF01580">
    <property type="entry name" value="FtsK_SpoIIIE"/>
    <property type="match status" value="1"/>
</dbReference>